<dbReference type="GO" id="GO:0032153">
    <property type="term" value="C:cell division site"/>
    <property type="evidence" value="ECO:0007669"/>
    <property type="project" value="UniProtKB-ARBA"/>
</dbReference>
<evidence type="ECO:0000313" key="6">
    <source>
        <dbReference type="Proteomes" id="UP001206595"/>
    </source>
</evidence>
<feature type="coiled-coil region" evidence="2">
    <location>
        <begin position="392"/>
        <end position="476"/>
    </location>
</feature>
<dbReference type="PROSITE" id="PS51232">
    <property type="entry name" value="GBD_FH3"/>
    <property type="match status" value="1"/>
</dbReference>
<dbReference type="InterPro" id="IPR010472">
    <property type="entry name" value="FH3_dom"/>
</dbReference>
<dbReference type="InterPro" id="IPR016024">
    <property type="entry name" value="ARM-type_fold"/>
</dbReference>
<dbReference type="GO" id="GO:0005938">
    <property type="term" value="C:cell cortex"/>
    <property type="evidence" value="ECO:0007669"/>
    <property type="project" value="UniProtKB-ARBA"/>
</dbReference>
<keyword evidence="2" id="KW-0175">Coiled coil</keyword>
<dbReference type="AlphaFoldDB" id="A0AAD5EHH9"/>
<reference evidence="5" key="1">
    <citation type="submission" date="2021-06" db="EMBL/GenBank/DDBJ databases">
        <authorList>
            <consortium name="DOE Joint Genome Institute"/>
            <person name="Mondo S.J."/>
            <person name="Amses K.R."/>
            <person name="Simmons D.R."/>
            <person name="Longcore J.E."/>
            <person name="Seto K."/>
            <person name="Alves G.H."/>
            <person name="Bonds A.E."/>
            <person name="Quandt C.A."/>
            <person name="Davis W.J."/>
            <person name="Chang Y."/>
            <person name="Letcher P.M."/>
            <person name="Powell M.J."/>
            <person name="Kuo A."/>
            <person name="Labutti K."/>
            <person name="Pangilinan J."/>
            <person name="Andreopoulos W."/>
            <person name="Tritt A."/>
            <person name="Riley R."/>
            <person name="Hundley H."/>
            <person name="Johnson J."/>
            <person name="Lipzen A."/>
            <person name="Barry K."/>
            <person name="Berbee M.L."/>
            <person name="Buchler N.E."/>
            <person name="Grigoriev I.V."/>
            <person name="Spatafora J.W."/>
            <person name="Stajich J.E."/>
            <person name="James T.Y."/>
        </authorList>
    </citation>
    <scope>NUCLEOTIDE SEQUENCE</scope>
    <source>
        <strain evidence="5">AG</strain>
    </source>
</reference>
<evidence type="ECO:0000313" key="5">
    <source>
        <dbReference type="EMBL" id="KAI8583778.1"/>
    </source>
</evidence>
<dbReference type="GO" id="GO:0015629">
    <property type="term" value="C:actin cytoskeleton"/>
    <property type="evidence" value="ECO:0007669"/>
    <property type="project" value="UniProtKB-ARBA"/>
</dbReference>
<dbReference type="GO" id="GO:0003779">
    <property type="term" value="F:actin binding"/>
    <property type="evidence" value="ECO:0007669"/>
    <property type="project" value="InterPro"/>
</dbReference>
<dbReference type="GO" id="GO:1903475">
    <property type="term" value="P:mitotic actomyosin contractile ring assembly"/>
    <property type="evidence" value="ECO:0007669"/>
    <property type="project" value="TreeGrafter"/>
</dbReference>
<dbReference type="Gene3D" id="1.10.238.150">
    <property type="entry name" value="Formin, FH3 diaphanous domain"/>
    <property type="match status" value="1"/>
</dbReference>
<dbReference type="Pfam" id="PF06367">
    <property type="entry name" value="Drf_FH3"/>
    <property type="match status" value="1"/>
</dbReference>
<dbReference type="EMBL" id="MU620894">
    <property type="protein sequence ID" value="KAI8583778.1"/>
    <property type="molecule type" value="Genomic_DNA"/>
</dbReference>
<dbReference type="Proteomes" id="UP001206595">
    <property type="component" value="Unassembled WGS sequence"/>
</dbReference>
<reference evidence="5" key="2">
    <citation type="journal article" date="2022" name="Proc. Natl. Acad. Sci. U.S.A.">
        <title>Diploid-dominant life cycles characterize the early evolution of Fungi.</title>
        <authorList>
            <person name="Amses K.R."/>
            <person name="Simmons D.R."/>
            <person name="Longcore J.E."/>
            <person name="Mondo S.J."/>
            <person name="Seto K."/>
            <person name="Jeronimo G.H."/>
            <person name="Bonds A.E."/>
            <person name="Quandt C.A."/>
            <person name="Davis W.J."/>
            <person name="Chang Y."/>
            <person name="Federici B.A."/>
            <person name="Kuo A."/>
            <person name="LaButti K."/>
            <person name="Pangilinan J."/>
            <person name="Andreopoulos W."/>
            <person name="Tritt A."/>
            <person name="Riley R."/>
            <person name="Hundley H."/>
            <person name="Johnson J."/>
            <person name="Lipzen A."/>
            <person name="Barry K."/>
            <person name="Lang B.F."/>
            <person name="Cuomo C.A."/>
            <person name="Buchler N.E."/>
            <person name="Grigoriev I.V."/>
            <person name="Spatafora J.W."/>
            <person name="Stajich J.E."/>
            <person name="James T.Y."/>
        </authorList>
    </citation>
    <scope>NUCLEOTIDE SEQUENCE</scope>
    <source>
        <strain evidence="5">AG</strain>
    </source>
</reference>
<keyword evidence="6" id="KW-1185">Reference proteome</keyword>
<dbReference type="GO" id="GO:0051017">
    <property type="term" value="P:actin filament bundle assembly"/>
    <property type="evidence" value="ECO:0007669"/>
    <property type="project" value="TreeGrafter"/>
</dbReference>
<sequence length="552" mass="62688">MHAAAAPTSLPVVAPNNLQPSKRSRSIPNDLKEVDRGSPEYYIVKFKDPELKSVNPRLVAHLAVSLRTMSLSWVRQFIDSRGLQAITDALGVLNRRTHRTDAELQMETEILKCFKSLLNNRWGARDVILNPQCIFNAIFSIVSSSMVTRKLVCEVMAFLCYCEEPTGHELVLRAMDQVRDARKEIGRFDAWLNVWEVTLDGRGRLGSMVGASDEFKKHGIQSAPDNQLSDYALSNMILVNALIQVMDDLELRIHIRNQLNVCGLQRIIEKMKTFNNDHINRQIQSFKSVAESDSDDMMEIYNDQVLNDLSDPRDVFECILASVEGTRGYEFFLSALQHLLFVRDEGEVRTRYYQVLDSFVSQIVLDNKGLSDDFTSSYGMSVRYLIDKFAEQDELSAALEEVKETRQLYEQTLEAKNALEAEMNERGDGIVTHLKEKTRSLEDLLRISRHTIATLQDKLQDLQRSYQQNLASMEAKLNDVADTKMTPDALVEIVNQSSASTAEKKETLLRTYERIQAQERLEGADKGPGNSILSVSVSVFFIKFDLEPKVIC</sequence>
<comment type="similarity">
    <text evidence="1">Belongs to the formin homology family. BNI1 subfamily.</text>
</comment>
<dbReference type="PANTHER" id="PTHR47102:SF2">
    <property type="entry name" value="PROTEIN BNI1"/>
    <property type="match status" value="1"/>
</dbReference>
<evidence type="ECO:0000259" key="4">
    <source>
        <dbReference type="PROSITE" id="PS51232"/>
    </source>
</evidence>
<dbReference type="GO" id="GO:0043332">
    <property type="term" value="C:mating projection tip"/>
    <property type="evidence" value="ECO:0007669"/>
    <property type="project" value="TreeGrafter"/>
</dbReference>
<gene>
    <name evidence="5" type="ORF">K450DRAFT_169068</name>
</gene>
<dbReference type="InterPro" id="IPR011989">
    <property type="entry name" value="ARM-like"/>
</dbReference>
<dbReference type="InterPro" id="IPR051661">
    <property type="entry name" value="Actin_filament_regulator"/>
</dbReference>
<dbReference type="SMART" id="SM01140">
    <property type="entry name" value="Drf_GBD"/>
    <property type="match status" value="1"/>
</dbReference>
<dbReference type="GO" id="GO:0051016">
    <property type="term" value="P:barbed-end actin filament capping"/>
    <property type="evidence" value="ECO:0007669"/>
    <property type="project" value="TreeGrafter"/>
</dbReference>
<dbReference type="InterPro" id="IPR014768">
    <property type="entry name" value="GBD/FH3_dom"/>
</dbReference>
<name>A0AAD5EHH9_UMBRA</name>
<proteinExistence type="inferred from homology"/>
<dbReference type="SMART" id="SM01139">
    <property type="entry name" value="Drf_FH3"/>
    <property type="match status" value="1"/>
</dbReference>
<feature type="region of interest" description="Disordered" evidence="3">
    <location>
        <begin position="1"/>
        <end position="33"/>
    </location>
</feature>
<dbReference type="GO" id="GO:0031267">
    <property type="term" value="F:small GTPase binding"/>
    <property type="evidence" value="ECO:0007669"/>
    <property type="project" value="InterPro"/>
</dbReference>
<dbReference type="PANTHER" id="PTHR47102">
    <property type="entry name" value="PROTEIN BNI1"/>
    <property type="match status" value="1"/>
</dbReference>
<dbReference type="RefSeq" id="XP_051448782.1">
    <property type="nucleotide sequence ID" value="XM_051584087.1"/>
</dbReference>
<organism evidence="5 6">
    <name type="scientific">Umbelopsis ramanniana AG</name>
    <dbReference type="NCBI Taxonomy" id="1314678"/>
    <lineage>
        <taxon>Eukaryota</taxon>
        <taxon>Fungi</taxon>
        <taxon>Fungi incertae sedis</taxon>
        <taxon>Mucoromycota</taxon>
        <taxon>Mucoromycotina</taxon>
        <taxon>Umbelopsidomycetes</taxon>
        <taxon>Umbelopsidales</taxon>
        <taxon>Umbelopsidaceae</taxon>
        <taxon>Umbelopsis</taxon>
    </lineage>
</organism>
<dbReference type="SUPFAM" id="SSF48371">
    <property type="entry name" value="ARM repeat"/>
    <property type="match status" value="1"/>
</dbReference>
<evidence type="ECO:0000256" key="1">
    <source>
        <dbReference type="ARBA" id="ARBA00037935"/>
    </source>
</evidence>
<protein>
    <recommendedName>
        <fullName evidence="4">GBD/FH3 domain-containing protein</fullName>
    </recommendedName>
</protein>
<dbReference type="InterPro" id="IPR010473">
    <property type="entry name" value="GTPase-bd"/>
</dbReference>
<evidence type="ECO:0000256" key="2">
    <source>
        <dbReference type="SAM" id="Coils"/>
    </source>
</evidence>
<evidence type="ECO:0000256" key="3">
    <source>
        <dbReference type="SAM" id="MobiDB-lite"/>
    </source>
</evidence>
<accession>A0AAD5EHH9</accession>
<dbReference type="Gene3D" id="1.25.10.10">
    <property type="entry name" value="Leucine-rich Repeat Variant"/>
    <property type="match status" value="1"/>
</dbReference>
<feature type="domain" description="GBD/FH3" evidence="4">
    <location>
        <begin position="1"/>
        <end position="371"/>
    </location>
</feature>
<dbReference type="GeneID" id="75909437"/>
<comment type="caution">
    <text evidence="5">The sequence shown here is derived from an EMBL/GenBank/DDBJ whole genome shotgun (WGS) entry which is preliminary data.</text>
</comment>
<dbReference type="Pfam" id="PF06371">
    <property type="entry name" value="Drf_GBD"/>
    <property type="match status" value="1"/>
</dbReference>